<dbReference type="Pfam" id="PF06995">
    <property type="entry name" value="Phage_P2_GpU"/>
    <property type="match status" value="1"/>
</dbReference>
<dbReference type="RefSeq" id="WP_046005618.1">
    <property type="nucleotide sequence ID" value="NZ_JXYA01000031.1"/>
</dbReference>
<keyword evidence="2" id="KW-1185">Reference proteome</keyword>
<dbReference type="OrthoDB" id="1550902at2"/>
<dbReference type="AlphaFoldDB" id="A0A0F4QL45"/>
<protein>
    <recommendedName>
        <fullName evidence="3">Phage tail protein</fullName>
    </recommendedName>
</protein>
<dbReference type="InterPro" id="IPR009734">
    <property type="entry name" value="Myoviridae_GpU"/>
</dbReference>
<reference evidence="1 2" key="1">
    <citation type="journal article" date="2015" name="BMC Genomics">
        <title>Genome mining reveals unlocked bioactive potential of marine Gram-negative bacteria.</title>
        <authorList>
            <person name="Machado H."/>
            <person name="Sonnenschein E.C."/>
            <person name="Melchiorsen J."/>
            <person name="Gram L."/>
        </authorList>
    </citation>
    <scope>NUCLEOTIDE SEQUENCE [LARGE SCALE GENOMIC DNA]</scope>
    <source>
        <strain evidence="1 2">S2471</strain>
    </source>
</reference>
<evidence type="ECO:0008006" key="3">
    <source>
        <dbReference type="Google" id="ProtNLM"/>
    </source>
</evidence>
<organism evidence="1 2">
    <name type="scientific">Pseudoalteromonas rubra</name>
    <dbReference type="NCBI Taxonomy" id="43658"/>
    <lineage>
        <taxon>Bacteria</taxon>
        <taxon>Pseudomonadati</taxon>
        <taxon>Pseudomonadota</taxon>
        <taxon>Gammaproteobacteria</taxon>
        <taxon>Alteromonadales</taxon>
        <taxon>Pseudoalteromonadaceae</taxon>
        <taxon>Pseudoalteromonas</taxon>
    </lineage>
</organism>
<dbReference type="PATRIC" id="fig|43658.5.peg.2984"/>
<dbReference type="Proteomes" id="UP000033452">
    <property type="component" value="Unassembled WGS sequence"/>
</dbReference>
<sequence>MSNTNHARHMMQLGSYKFSVSSAAFNKLKYDTQYRWKSLEAPTDDNSPLMQFIGVGEQTLDLEGTIFPQMVDNGLKQLDYMREEAAKGQPLTLGYVEQSGNTSPSVGRVLGKWIINSISETRTLFFNDGIPREIQFSMRLGRYQAILREPE</sequence>
<name>A0A0F4QL45_9GAMM</name>
<dbReference type="EMBL" id="JXYA01000031">
    <property type="protein sequence ID" value="KJZ07980.1"/>
    <property type="molecule type" value="Genomic_DNA"/>
</dbReference>
<proteinExistence type="predicted"/>
<gene>
    <name evidence="1" type="ORF">TW77_14115</name>
</gene>
<evidence type="ECO:0000313" key="1">
    <source>
        <dbReference type="EMBL" id="KJZ07980.1"/>
    </source>
</evidence>
<accession>A0A0F4QL45</accession>
<comment type="caution">
    <text evidence="1">The sequence shown here is derived from an EMBL/GenBank/DDBJ whole genome shotgun (WGS) entry which is preliminary data.</text>
</comment>
<evidence type="ECO:0000313" key="2">
    <source>
        <dbReference type="Proteomes" id="UP000033452"/>
    </source>
</evidence>